<sequence>MHEEVSVPQAEQPGYWREYFINRGDPNSLGFAMWRNLFDDSELGELITLPGEGLDQANQRHQRKLHAMLSALEELQLPEQEWLVTRLRRELKLQSL</sequence>
<gene>
    <name evidence="1" type="ORF">DBO85_06790</name>
</gene>
<proteinExistence type="predicted"/>
<evidence type="ECO:0000313" key="1">
    <source>
        <dbReference type="EMBL" id="PTU74965.1"/>
    </source>
</evidence>
<comment type="caution">
    <text evidence="1">The sequence shown here is derived from an EMBL/GenBank/DDBJ whole genome shotgun (WGS) entry which is preliminary data.</text>
</comment>
<dbReference type="Proteomes" id="UP000244064">
    <property type="component" value="Unassembled WGS sequence"/>
</dbReference>
<organism evidence="1 2">
    <name type="scientific">Pseudomonas mangrovi</name>
    <dbReference type="NCBI Taxonomy" id="2161748"/>
    <lineage>
        <taxon>Bacteria</taxon>
        <taxon>Pseudomonadati</taxon>
        <taxon>Pseudomonadota</taxon>
        <taxon>Gammaproteobacteria</taxon>
        <taxon>Pseudomonadales</taxon>
        <taxon>Pseudomonadaceae</taxon>
        <taxon>Pseudomonas</taxon>
    </lineage>
</organism>
<accession>A0A2T5PB99</accession>
<dbReference type="RefSeq" id="WP_108106506.1">
    <property type="nucleotide sequence ID" value="NZ_QASN01000013.1"/>
</dbReference>
<dbReference type="EMBL" id="QASN01000013">
    <property type="protein sequence ID" value="PTU74965.1"/>
    <property type="molecule type" value="Genomic_DNA"/>
</dbReference>
<evidence type="ECO:0000313" key="2">
    <source>
        <dbReference type="Proteomes" id="UP000244064"/>
    </source>
</evidence>
<name>A0A2T5PB99_9PSED</name>
<dbReference type="AlphaFoldDB" id="A0A2T5PB99"/>
<keyword evidence="2" id="KW-1185">Reference proteome</keyword>
<protein>
    <submittedName>
        <fullName evidence="1">Uncharacterized protein</fullName>
    </submittedName>
</protein>
<reference evidence="1 2" key="1">
    <citation type="submission" date="2018-04" db="EMBL/GenBank/DDBJ databases">
        <title>Pseudomonas sp. nov., isolated from mangrove soil.</title>
        <authorList>
            <person name="Chen C."/>
        </authorList>
    </citation>
    <scope>NUCLEOTIDE SEQUENCE [LARGE SCALE GENOMIC DNA]</scope>
    <source>
        <strain evidence="1 2">TC-11</strain>
    </source>
</reference>